<evidence type="ECO:0000259" key="1">
    <source>
        <dbReference type="PROSITE" id="PS50191"/>
    </source>
</evidence>
<dbReference type="InterPro" id="IPR036865">
    <property type="entry name" value="CRAL-TRIO_dom_sf"/>
</dbReference>
<dbReference type="SUPFAM" id="SSF52087">
    <property type="entry name" value="CRAL/TRIO domain"/>
    <property type="match status" value="1"/>
</dbReference>
<dbReference type="OrthoDB" id="1434354at2759"/>
<dbReference type="PANTHER" id="PTHR46277">
    <property type="entry name" value="OS03G0850700 PROTEIN"/>
    <property type="match status" value="1"/>
</dbReference>
<dbReference type="CDD" id="cd00170">
    <property type="entry name" value="SEC14"/>
    <property type="match status" value="1"/>
</dbReference>
<organism evidence="2 3">
    <name type="scientific">Adiantum capillus-veneris</name>
    <name type="common">Maidenhair fern</name>
    <dbReference type="NCBI Taxonomy" id="13818"/>
    <lineage>
        <taxon>Eukaryota</taxon>
        <taxon>Viridiplantae</taxon>
        <taxon>Streptophyta</taxon>
        <taxon>Embryophyta</taxon>
        <taxon>Tracheophyta</taxon>
        <taxon>Polypodiopsida</taxon>
        <taxon>Polypodiidae</taxon>
        <taxon>Polypodiales</taxon>
        <taxon>Pteridineae</taxon>
        <taxon>Pteridaceae</taxon>
        <taxon>Vittarioideae</taxon>
        <taxon>Adiantum</taxon>
    </lineage>
</organism>
<dbReference type="Pfam" id="PF00650">
    <property type="entry name" value="CRAL_TRIO"/>
    <property type="match status" value="1"/>
</dbReference>
<dbReference type="Proteomes" id="UP000886520">
    <property type="component" value="Chromosome 1"/>
</dbReference>
<dbReference type="SUPFAM" id="SSF46938">
    <property type="entry name" value="CRAL/TRIO N-terminal domain"/>
    <property type="match status" value="1"/>
</dbReference>
<dbReference type="PANTHER" id="PTHR46277:SF3">
    <property type="entry name" value="BINDING PROTEIN, PUTATIVE-RELATED"/>
    <property type="match status" value="1"/>
</dbReference>
<dbReference type="EMBL" id="JABFUD020000001">
    <property type="protein sequence ID" value="KAI5083991.1"/>
    <property type="molecule type" value="Genomic_DNA"/>
</dbReference>
<dbReference type="SMART" id="SM00516">
    <property type="entry name" value="SEC14"/>
    <property type="match status" value="1"/>
</dbReference>
<name>A0A9D4VE79_ADICA</name>
<accession>A0A9D4VE79</accession>
<evidence type="ECO:0000313" key="2">
    <source>
        <dbReference type="EMBL" id="KAI5083991.1"/>
    </source>
</evidence>
<dbReference type="InterPro" id="IPR001251">
    <property type="entry name" value="CRAL-TRIO_dom"/>
</dbReference>
<protein>
    <recommendedName>
        <fullName evidence="1">CRAL-TRIO domain-containing protein</fullName>
    </recommendedName>
</protein>
<gene>
    <name evidence="2" type="ORF">GOP47_0000160</name>
</gene>
<dbReference type="AlphaFoldDB" id="A0A9D4VE79"/>
<proteinExistence type="predicted"/>
<dbReference type="PROSITE" id="PS50191">
    <property type="entry name" value="CRAL_TRIO"/>
    <property type="match status" value="1"/>
</dbReference>
<keyword evidence="3" id="KW-1185">Reference proteome</keyword>
<feature type="domain" description="CRAL-TRIO" evidence="1">
    <location>
        <begin position="94"/>
        <end position="256"/>
    </location>
</feature>
<evidence type="ECO:0000313" key="3">
    <source>
        <dbReference type="Proteomes" id="UP000886520"/>
    </source>
</evidence>
<sequence length="268" mass="31013">MNMFSQVAATTALQHLCIVSRLFCMERPQSDETQKVQLLKARLQECYPQLKEMDEGTLRRFLRARSLNVDHALKFVLKHLKWTRAFKPFGFIPESEIENEMKKEKIFLQGMDKDGRPIAVILAARHFTCERNLEEFKRFVVYGFDKAVASLSADQEKFVLIADLKGYCVKNMDVKGYLSVLEILQDHYPERLGKLYFLNVPSIFGAAWRMVYRFIDPNVREKIVFVDDEEVVETLLKDIDSSQLPDMFGGTLLLVPIQHAVVIDAKQT</sequence>
<reference evidence="2" key="1">
    <citation type="submission" date="2021-01" db="EMBL/GenBank/DDBJ databases">
        <title>Adiantum capillus-veneris genome.</title>
        <authorList>
            <person name="Fang Y."/>
            <person name="Liao Q."/>
        </authorList>
    </citation>
    <scope>NUCLEOTIDE SEQUENCE</scope>
    <source>
        <strain evidence="2">H3</strain>
        <tissue evidence="2">Leaf</tissue>
    </source>
</reference>
<comment type="caution">
    <text evidence="2">The sequence shown here is derived from an EMBL/GenBank/DDBJ whole genome shotgun (WGS) entry which is preliminary data.</text>
</comment>
<dbReference type="Gene3D" id="3.40.525.10">
    <property type="entry name" value="CRAL-TRIO lipid binding domain"/>
    <property type="match status" value="1"/>
</dbReference>
<dbReference type="InterPro" id="IPR036273">
    <property type="entry name" value="CRAL/TRIO_N_dom_sf"/>
</dbReference>